<dbReference type="Proteomes" id="UP000501747">
    <property type="component" value="Chromosome"/>
</dbReference>
<gene>
    <name evidence="3" type="ORF">G7082_11415</name>
</gene>
<dbReference type="EMBL" id="CP049887">
    <property type="protein sequence ID" value="QIL49801.1"/>
    <property type="molecule type" value="Genomic_DNA"/>
</dbReference>
<comment type="subcellular location">
    <subcellularLocation>
        <location evidence="2">Cytoplasm</location>
    </subcellularLocation>
</comment>
<name>A0A6G8AXH2_9ENTE</name>
<keyword evidence="1 2" id="KW-0963">Cytoplasm</keyword>
<protein>
    <recommendedName>
        <fullName evidence="2">UPF0298 protein G7082_11415</fullName>
    </recommendedName>
</protein>
<proteinExistence type="inferred from homology"/>
<evidence type="ECO:0000313" key="3">
    <source>
        <dbReference type="EMBL" id="QIL49801.1"/>
    </source>
</evidence>
<dbReference type="Pfam" id="PF09902">
    <property type="entry name" value="DUF2129"/>
    <property type="match status" value="1"/>
</dbReference>
<comment type="similarity">
    <text evidence="2">Belongs to the UPF0298 family.</text>
</comment>
<evidence type="ECO:0000256" key="1">
    <source>
        <dbReference type="ARBA" id="ARBA00022490"/>
    </source>
</evidence>
<sequence>MPVIHFLNLQKEDVEVVVMLVKEVEDTLELVPRRGLVVWVYSLKQLKNLRRFGYVHHVSKKMKYVVLYVDDIDVDQKVEKLEKQFFVRSVEKSMRPDINMDFDNRLGNKEVIEAEPLEFEEQKTEIRLAEFVE</sequence>
<keyword evidence="4" id="KW-1185">Reference proteome</keyword>
<dbReference type="HAMAP" id="MF_01126">
    <property type="entry name" value="UPF0298"/>
    <property type="match status" value="1"/>
</dbReference>
<organism evidence="3 4">
    <name type="scientific">Vagococcus hydrophili</name>
    <dbReference type="NCBI Taxonomy" id="2714947"/>
    <lineage>
        <taxon>Bacteria</taxon>
        <taxon>Bacillati</taxon>
        <taxon>Bacillota</taxon>
        <taxon>Bacilli</taxon>
        <taxon>Lactobacillales</taxon>
        <taxon>Enterococcaceae</taxon>
        <taxon>Vagococcus</taxon>
    </lineage>
</organism>
<dbReference type="KEGG" id="vhy:G7082_11415"/>
<dbReference type="AlphaFoldDB" id="A0A6G8AXH2"/>
<dbReference type="InterPro" id="IPR016979">
    <property type="entry name" value="DUF2129"/>
</dbReference>
<evidence type="ECO:0000313" key="4">
    <source>
        <dbReference type="Proteomes" id="UP000501747"/>
    </source>
</evidence>
<reference evidence="3 4" key="1">
    <citation type="submission" date="2020-03" db="EMBL/GenBank/DDBJ databases">
        <title>Vagococcus sp. nov., isolated from beetles.</title>
        <authorList>
            <person name="Hyun D.-W."/>
            <person name="Bae J.-W."/>
        </authorList>
    </citation>
    <scope>NUCLEOTIDE SEQUENCE [LARGE SCALE GENOMIC DNA]</scope>
    <source>
        <strain evidence="3 4">HDW17B</strain>
    </source>
</reference>
<evidence type="ECO:0000256" key="2">
    <source>
        <dbReference type="HAMAP-Rule" id="MF_01126"/>
    </source>
</evidence>
<accession>A0A6G8AXH2</accession>
<dbReference type="GO" id="GO:0005737">
    <property type="term" value="C:cytoplasm"/>
    <property type="evidence" value="ECO:0007669"/>
    <property type="project" value="UniProtKB-SubCell"/>
</dbReference>